<keyword evidence="3 6" id="KW-0564">Palmitate</keyword>
<protein>
    <recommendedName>
        <fullName evidence="6">LPS-assembly lipoprotein LptE</fullName>
    </recommendedName>
</protein>
<dbReference type="PANTHER" id="PTHR38098">
    <property type="entry name" value="LPS-ASSEMBLY LIPOPROTEIN LPTE"/>
    <property type="match status" value="1"/>
</dbReference>
<evidence type="ECO:0000256" key="4">
    <source>
        <dbReference type="ARBA" id="ARBA00023237"/>
    </source>
</evidence>
<dbReference type="GO" id="GO:0009279">
    <property type="term" value="C:cell outer membrane"/>
    <property type="evidence" value="ECO:0007669"/>
    <property type="project" value="UniProtKB-SubCell"/>
</dbReference>
<evidence type="ECO:0000256" key="2">
    <source>
        <dbReference type="ARBA" id="ARBA00023136"/>
    </source>
</evidence>
<dbReference type="PANTHER" id="PTHR38098:SF1">
    <property type="entry name" value="LPS-ASSEMBLY LIPOPROTEIN LPTE"/>
    <property type="match status" value="1"/>
</dbReference>
<dbReference type="PROSITE" id="PS51257">
    <property type="entry name" value="PROKAR_LIPOPROTEIN"/>
    <property type="match status" value="1"/>
</dbReference>
<proteinExistence type="inferred from homology"/>
<accession>C9YDD7</accession>
<name>C9YDD7_CURXX</name>
<keyword evidence="1 6" id="KW-0732">Signal</keyword>
<evidence type="ECO:0000313" key="7">
    <source>
        <dbReference type="EMBL" id="CBA31161.1"/>
    </source>
</evidence>
<evidence type="ECO:0000256" key="6">
    <source>
        <dbReference type="HAMAP-Rule" id="MF_01186"/>
    </source>
</evidence>
<dbReference type="Pfam" id="PF04390">
    <property type="entry name" value="LptE"/>
    <property type="match status" value="1"/>
</dbReference>
<evidence type="ECO:0000256" key="3">
    <source>
        <dbReference type="ARBA" id="ARBA00023139"/>
    </source>
</evidence>
<evidence type="ECO:0000256" key="1">
    <source>
        <dbReference type="ARBA" id="ARBA00022729"/>
    </source>
</evidence>
<dbReference type="GO" id="GO:1990351">
    <property type="term" value="C:transporter complex"/>
    <property type="evidence" value="ECO:0007669"/>
    <property type="project" value="TreeGrafter"/>
</dbReference>
<sequence length="169" mass="18593">MITMLTRRHLVALPAAALLGGCGFKLRGKQNFAFETIAVTPEKGAAVASELSRYLGSMVRPVAPAAGGALPDVIVDILGETREKVMVALNASGQVREYQLRIKVRFRMRSSKGRDLIEPTDILQERDISFNESAVLAKEAEEALLYRDMQSDIVQQLLRRIAAVKTLEP</sequence>
<comment type="subunit">
    <text evidence="6">Component of the lipopolysaccharide transport and assembly complex. Interacts with LptD.</text>
</comment>
<keyword evidence="2 6" id="KW-0472">Membrane</keyword>
<dbReference type="GO" id="GO:0015920">
    <property type="term" value="P:lipopolysaccharide transport"/>
    <property type="evidence" value="ECO:0007669"/>
    <property type="project" value="TreeGrafter"/>
</dbReference>
<reference evidence="7" key="1">
    <citation type="journal article" date="2010" name="Nature">
        <title>The Dynamic genome of Hydra.</title>
        <authorList>
            <person name="Chapman J.A."/>
            <person name="Kirkness E.F."/>
            <person name="Simakov O."/>
            <person name="Hampson S.E."/>
            <person name="Mitros T."/>
            <person name="Weinmaier T."/>
            <person name="Rattei T."/>
            <person name="Balasubramanian P.G."/>
            <person name="Borman J."/>
            <person name="Busam D."/>
            <person name="Disbennett K."/>
            <person name="Pfannkoch C."/>
            <person name="Sumin N."/>
            <person name="Sutton G."/>
            <person name="Viswanathan L."/>
            <person name="Walenz B."/>
            <person name="Goodstein D.M."/>
            <person name="Hellsten U."/>
            <person name="Kawashima T."/>
            <person name="Prochnik S.E."/>
            <person name="Putnam N.H."/>
            <person name="Shu S."/>
            <person name="Blumberg B."/>
            <person name="Dana C.E."/>
            <person name="Gee L."/>
            <person name="Kibler D.F."/>
            <person name="Law L."/>
            <person name="Lindgens D."/>
            <person name="Martinez D.E."/>
            <person name="Peng J."/>
            <person name="Wigge P.A."/>
            <person name="Bertulat B."/>
            <person name="Guder C."/>
            <person name="Nakamura Y."/>
            <person name="Ozbek S."/>
            <person name="Watanabe H."/>
            <person name="Khalturin K."/>
            <person name="Hemmrich G."/>
            <person name="Franke A."/>
            <person name="Augustin R."/>
            <person name="Fraune S."/>
            <person name="Hayakawa E."/>
            <person name="Hayakawa S."/>
            <person name="Hirose M."/>
            <person name="Hwang J."/>
            <person name="Ikeo K."/>
            <person name="Nishimiya-Fujisawa C."/>
            <person name="Ogura A."/>
            <person name="Takahashi T."/>
            <person name="Steinmetz P.R."/>
            <person name="Zhang X."/>
            <person name="Aufschnaiter R."/>
            <person name="Eder M.K."/>
            <person name="Gorny A.K."/>
            <person name="Salvenmoser W."/>
            <person name="Heimberg A.M."/>
            <person name="Wheeler B.M."/>
            <person name="Peterson K.J."/>
            <person name="Boettger A."/>
            <person name="Tischler P."/>
            <person name="Wolf A."/>
            <person name="Gojobori T."/>
            <person name="Remington K.A."/>
            <person name="Strausberg R.L."/>
            <person name="Venter J."/>
            <person name="Technau U."/>
            <person name="Hobmayer B."/>
            <person name="Bosch T.C."/>
            <person name="Holstein T.W."/>
            <person name="Fujisawa T."/>
            <person name="Bode H.R."/>
            <person name="David C.N."/>
            <person name="Rokhsar D.S."/>
            <person name="Steele R.E."/>
        </authorList>
    </citation>
    <scope>NUCLEOTIDE SEQUENCE</scope>
</reference>
<organism evidence="7">
    <name type="scientific">Curvibacter symbiont subsp. Hydra magnipapillata</name>
    <dbReference type="NCBI Taxonomy" id="667019"/>
    <lineage>
        <taxon>Bacteria</taxon>
        <taxon>Pseudomonadati</taxon>
        <taxon>Pseudomonadota</taxon>
        <taxon>Betaproteobacteria</taxon>
        <taxon>Burkholderiales</taxon>
        <taxon>Comamonadaceae</taxon>
        <taxon>Curvibacter</taxon>
    </lineage>
</organism>
<dbReference type="EMBL" id="FN543105">
    <property type="protein sequence ID" value="CBA31161.1"/>
    <property type="molecule type" value="Genomic_DNA"/>
</dbReference>
<dbReference type="InterPro" id="IPR007485">
    <property type="entry name" value="LPS_assembly_LptE"/>
</dbReference>
<comment type="similarity">
    <text evidence="6">Belongs to the LptE lipoprotein family.</text>
</comment>
<dbReference type="Gene3D" id="3.30.160.150">
    <property type="entry name" value="Lipoprotein like domain"/>
    <property type="match status" value="1"/>
</dbReference>
<dbReference type="GO" id="GO:0001530">
    <property type="term" value="F:lipopolysaccharide binding"/>
    <property type="evidence" value="ECO:0007669"/>
    <property type="project" value="TreeGrafter"/>
</dbReference>
<dbReference type="GO" id="GO:0043165">
    <property type="term" value="P:Gram-negative-bacterium-type cell outer membrane assembly"/>
    <property type="evidence" value="ECO:0007669"/>
    <property type="project" value="UniProtKB-UniRule"/>
</dbReference>
<dbReference type="HAMAP" id="MF_01186">
    <property type="entry name" value="LPS_assembly_LptE"/>
    <property type="match status" value="1"/>
</dbReference>
<gene>
    <name evidence="6" type="primary">lptE</name>
    <name evidence="7" type="ORF">Csp_C27160</name>
</gene>
<evidence type="ECO:0000256" key="5">
    <source>
        <dbReference type="ARBA" id="ARBA00023288"/>
    </source>
</evidence>
<dbReference type="AlphaFoldDB" id="C9YDD7"/>
<comment type="subcellular location">
    <subcellularLocation>
        <location evidence="6">Cell outer membrane</location>
        <topology evidence="6">Lipid-anchor</topology>
    </subcellularLocation>
</comment>
<comment type="function">
    <text evidence="6">Together with LptD, is involved in the assembly of lipopolysaccharide (LPS) at the surface of the outer membrane. Required for the proper assembly of LptD. Binds LPS and may serve as the LPS recognition site at the outer membrane.</text>
</comment>
<keyword evidence="4 6" id="KW-0998">Cell outer membrane</keyword>
<keyword evidence="5 6" id="KW-0449">Lipoprotein</keyword>